<dbReference type="Gene3D" id="4.10.280.10">
    <property type="entry name" value="Helix-loop-helix DNA-binding domain"/>
    <property type="match status" value="1"/>
</dbReference>
<dbReference type="GeneID" id="54561187"/>
<reference evidence="8" key="1">
    <citation type="journal article" date="2020" name="Stud. Mycol.">
        <title>101 Dothideomycetes genomes: a test case for predicting lifestyles and emergence of pathogens.</title>
        <authorList>
            <person name="Haridas S."/>
            <person name="Albert R."/>
            <person name="Binder M."/>
            <person name="Bloem J."/>
            <person name="Labutti K."/>
            <person name="Salamov A."/>
            <person name="Andreopoulos B."/>
            <person name="Baker S."/>
            <person name="Barry K."/>
            <person name="Bills G."/>
            <person name="Bluhm B."/>
            <person name="Cannon C."/>
            <person name="Castanera R."/>
            <person name="Culley D."/>
            <person name="Daum C."/>
            <person name="Ezra D."/>
            <person name="Gonzalez J."/>
            <person name="Henrissat B."/>
            <person name="Kuo A."/>
            <person name="Liang C."/>
            <person name="Lipzen A."/>
            <person name="Lutzoni F."/>
            <person name="Magnuson J."/>
            <person name="Mondo S."/>
            <person name="Nolan M."/>
            <person name="Ohm R."/>
            <person name="Pangilinan J."/>
            <person name="Park H.-J."/>
            <person name="Ramirez L."/>
            <person name="Alfaro M."/>
            <person name="Sun H."/>
            <person name="Tritt A."/>
            <person name="Yoshinaga Y."/>
            <person name="Zwiers L.-H."/>
            <person name="Turgeon B."/>
            <person name="Goodwin S."/>
            <person name="Spatafora J."/>
            <person name="Crous P."/>
            <person name="Grigoriev I."/>
        </authorList>
    </citation>
    <scope>NUCLEOTIDE SEQUENCE</scope>
    <source>
        <strain evidence="8">ATCC 36951</strain>
    </source>
</reference>
<keyword evidence="5" id="KW-0539">Nucleus</keyword>
<evidence type="ECO:0000256" key="6">
    <source>
        <dbReference type="SAM" id="MobiDB-lite"/>
    </source>
</evidence>
<feature type="region of interest" description="Disordered" evidence="6">
    <location>
        <begin position="1"/>
        <end position="35"/>
    </location>
</feature>
<accession>A0A6A6CC74</accession>
<dbReference type="InterPro" id="IPR036638">
    <property type="entry name" value="HLH_DNA-bd_sf"/>
</dbReference>
<dbReference type="GO" id="GO:0000978">
    <property type="term" value="F:RNA polymerase II cis-regulatory region sequence-specific DNA binding"/>
    <property type="evidence" value="ECO:0007669"/>
    <property type="project" value="TreeGrafter"/>
</dbReference>
<feature type="domain" description="BHLH" evidence="7">
    <location>
        <begin position="22"/>
        <end position="73"/>
    </location>
</feature>
<dbReference type="GO" id="GO:0046983">
    <property type="term" value="F:protein dimerization activity"/>
    <property type="evidence" value="ECO:0007669"/>
    <property type="project" value="InterPro"/>
</dbReference>
<evidence type="ECO:0000256" key="2">
    <source>
        <dbReference type="ARBA" id="ARBA00023015"/>
    </source>
</evidence>
<protein>
    <recommendedName>
        <fullName evidence="7">BHLH domain-containing protein</fullName>
    </recommendedName>
</protein>
<keyword evidence="4" id="KW-0804">Transcription</keyword>
<proteinExistence type="predicted"/>
<dbReference type="PANTHER" id="PTHR15741">
    <property type="entry name" value="BASIC HELIX-LOOP-HELIX ZIP TRANSCRIPTION FACTOR"/>
    <property type="match status" value="1"/>
</dbReference>
<gene>
    <name evidence="8" type="ORF">M409DRAFT_25999</name>
</gene>
<evidence type="ECO:0000256" key="5">
    <source>
        <dbReference type="ARBA" id="ARBA00023242"/>
    </source>
</evidence>
<keyword evidence="3" id="KW-0238">DNA-binding</keyword>
<dbReference type="InterPro" id="IPR052207">
    <property type="entry name" value="Max-like/E-box_TFs"/>
</dbReference>
<dbReference type="PROSITE" id="PS50888">
    <property type="entry name" value="BHLH"/>
    <property type="match status" value="1"/>
</dbReference>
<evidence type="ECO:0000259" key="7">
    <source>
        <dbReference type="PROSITE" id="PS50888"/>
    </source>
</evidence>
<evidence type="ECO:0000256" key="3">
    <source>
        <dbReference type="ARBA" id="ARBA00023125"/>
    </source>
</evidence>
<dbReference type="EMBL" id="ML993607">
    <property type="protein sequence ID" value="KAF2163818.1"/>
    <property type="molecule type" value="Genomic_DNA"/>
</dbReference>
<dbReference type="GO" id="GO:0000981">
    <property type="term" value="F:DNA-binding transcription factor activity, RNA polymerase II-specific"/>
    <property type="evidence" value="ECO:0007669"/>
    <property type="project" value="TreeGrafter"/>
</dbReference>
<sequence>MSGSNSPPSPINAAKARLTDAQKKKHHIESEKKRREAIRSGFDRLCGIVPGTEGLGRSEAVVLQSTVQYMREQIAEKERLTHIAMQQGNWQKNAIDDIYRQTEKEIRDREEAKENSMLGQG</sequence>
<dbReference type="SMART" id="SM00353">
    <property type="entry name" value="HLH"/>
    <property type="match status" value="1"/>
</dbReference>
<dbReference type="Pfam" id="PF00010">
    <property type="entry name" value="HLH"/>
    <property type="match status" value="1"/>
</dbReference>
<dbReference type="Proteomes" id="UP000799537">
    <property type="component" value="Unassembled WGS sequence"/>
</dbReference>
<dbReference type="PANTHER" id="PTHR15741:SF39">
    <property type="entry name" value="BHLH TRANSCRIPTION FACTOR (EUROFUNG)"/>
    <property type="match status" value="1"/>
</dbReference>
<evidence type="ECO:0000256" key="1">
    <source>
        <dbReference type="ARBA" id="ARBA00004123"/>
    </source>
</evidence>
<dbReference type="SUPFAM" id="SSF47459">
    <property type="entry name" value="HLH, helix-loop-helix DNA-binding domain"/>
    <property type="match status" value="1"/>
</dbReference>
<feature type="compositionally biased region" description="Basic and acidic residues" evidence="6">
    <location>
        <begin position="17"/>
        <end position="35"/>
    </location>
</feature>
<comment type="subcellular location">
    <subcellularLocation>
        <location evidence="1">Nucleus</location>
    </subcellularLocation>
</comment>
<keyword evidence="2" id="KW-0805">Transcription regulation</keyword>
<evidence type="ECO:0000256" key="4">
    <source>
        <dbReference type="ARBA" id="ARBA00023163"/>
    </source>
</evidence>
<evidence type="ECO:0000313" key="9">
    <source>
        <dbReference type="Proteomes" id="UP000799537"/>
    </source>
</evidence>
<organism evidence="8 9">
    <name type="scientific">Zasmidium cellare ATCC 36951</name>
    <dbReference type="NCBI Taxonomy" id="1080233"/>
    <lineage>
        <taxon>Eukaryota</taxon>
        <taxon>Fungi</taxon>
        <taxon>Dikarya</taxon>
        <taxon>Ascomycota</taxon>
        <taxon>Pezizomycotina</taxon>
        <taxon>Dothideomycetes</taxon>
        <taxon>Dothideomycetidae</taxon>
        <taxon>Mycosphaerellales</taxon>
        <taxon>Mycosphaerellaceae</taxon>
        <taxon>Zasmidium</taxon>
    </lineage>
</organism>
<dbReference type="GO" id="GO:0005634">
    <property type="term" value="C:nucleus"/>
    <property type="evidence" value="ECO:0007669"/>
    <property type="project" value="UniProtKB-SubCell"/>
</dbReference>
<dbReference type="RefSeq" id="XP_033664707.1">
    <property type="nucleotide sequence ID" value="XM_033807915.1"/>
</dbReference>
<name>A0A6A6CC74_ZASCE</name>
<dbReference type="AlphaFoldDB" id="A0A6A6CC74"/>
<dbReference type="OrthoDB" id="5778525at2759"/>
<keyword evidence="9" id="KW-1185">Reference proteome</keyword>
<dbReference type="InterPro" id="IPR011598">
    <property type="entry name" value="bHLH_dom"/>
</dbReference>
<evidence type="ECO:0000313" key="8">
    <source>
        <dbReference type="EMBL" id="KAF2163818.1"/>
    </source>
</evidence>